<dbReference type="Proteomes" id="UP000022910">
    <property type="component" value="Unassembled WGS sequence"/>
</dbReference>
<name>A0A015JK83_RHIIW</name>
<protein>
    <submittedName>
        <fullName evidence="1">Uncharacterized protein</fullName>
    </submittedName>
</protein>
<dbReference type="EMBL" id="JEMT01017677">
    <property type="protein sequence ID" value="EXX67575.1"/>
    <property type="molecule type" value="Genomic_DNA"/>
</dbReference>
<evidence type="ECO:0000313" key="2">
    <source>
        <dbReference type="Proteomes" id="UP000022910"/>
    </source>
</evidence>
<accession>A0A015JK83</accession>
<reference evidence="1 2" key="1">
    <citation type="submission" date="2014-02" db="EMBL/GenBank/DDBJ databases">
        <title>Single nucleus genome sequencing reveals high similarity among nuclei of an endomycorrhizal fungus.</title>
        <authorList>
            <person name="Lin K."/>
            <person name="Geurts R."/>
            <person name="Zhang Z."/>
            <person name="Limpens E."/>
            <person name="Saunders D.G."/>
            <person name="Mu D."/>
            <person name="Pang E."/>
            <person name="Cao H."/>
            <person name="Cha H."/>
            <person name="Lin T."/>
            <person name="Zhou Q."/>
            <person name="Shang Y."/>
            <person name="Li Y."/>
            <person name="Ivanov S."/>
            <person name="Sharma T."/>
            <person name="Velzen R.V."/>
            <person name="Ruijter N.D."/>
            <person name="Aanen D.K."/>
            <person name="Win J."/>
            <person name="Kamoun S."/>
            <person name="Bisseling T."/>
            <person name="Huang S."/>
        </authorList>
    </citation>
    <scope>NUCLEOTIDE SEQUENCE [LARGE SCALE GENOMIC DNA]</scope>
    <source>
        <strain evidence="2">DAOM197198w</strain>
    </source>
</reference>
<comment type="caution">
    <text evidence="1">The sequence shown here is derived from an EMBL/GenBank/DDBJ whole genome shotgun (WGS) entry which is preliminary data.</text>
</comment>
<organism evidence="1 2">
    <name type="scientific">Rhizophagus irregularis (strain DAOM 197198w)</name>
    <name type="common">Glomus intraradices</name>
    <dbReference type="NCBI Taxonomy" id="1432141"/>
    <lineage>
        <taxon>Eukaryota</taxon>
        <taxon>Fungi</taxon>
        <taxon>Fungi incertae sedis</taxon>
        <taxon>Mucoromycota</taxon>
        <taxon>Glomeromycotina</taxon>
        <taxon>Glomeromycetes</taxon>
        <taxon>Glomerales</taxon>
        <taxon>Glomeraceae</taxon>
        <taxon>Rhizophagus</taxon>
    </lineage>
</organism>
<dbReference type="HOGENOM" id="CLU_2997673_0_0_1"/>
<gene>
    <name evidence="1" type="ORF">RirG_113090</name>
</gene>
<keyword evidence="2" id="KW-1185">Reference proteome</keyword>
<proteinExistence type="predicted"/>
<dbReference type="AlphaFoldDB" id="A0A015JK83"/>
<sequence length="57" mass="6914">MSYNLQNIINEFLNEVKTYNCKNNLKSKYKRMYHRFQNGHCEKCDEQINLMGPIRSI</sequence>
<evidence type="ECO:0000313" key="1">
    <source>
        <dbReference type="EMBL" id="EXX67575.1"/>
    </source>
</evidence>